<reference evidence="1" key="1">
    <citation type="submission" date="2021-04" db="EMBL/GenBank/DDBJ databases">
        <title>Dactylosporangium aurantiacum NRRL B-8018 full assembly.</title>
        <authorList>
            <person name="Hartkoorn R.C."/>
            <person name="Beaudoing E."/>
            <person name="Hot D."/>
        </authorList>
    </citation>
    <scope>NUCLEOTIDE SEQUENCE</scope>
    <source>
        <strain evidence="1">NRRL B-8018</strain>
    </source>
</reference>
<protein>
    <submittedName>
        <fullName evidence="1">Uncharacterized protein</fullName>
    </submittedName>
</protein>
<organism evidence="1 2">
    <name type="scientific">Dactylosporangium aurantiacum</name>
    <dbReference type="NCBI Taxonomy" id="35754"/>
    <lineage>
        <taxon>Bacteria</taxon>
        <taxon>Bacillati</taxon>
        <taxon>Actinomycetota</taxon>
        <taxon>Actinomycetes</taxon>
        <taxon>Micromonosporales</taxon>
        <taxon>Micromonosporaceae</taxon>
        <taxon>Dactylosporangium</taxon>
    </lineage>
</organism>
<keyword evidence="2" id="KW-1185">Reference proteome</keyword>
<dbReference type="EMBL" id="CP073767">
    <property type="protein sequence ID" value="UWZ58473.1"/>
    <property type="molecule type" value="Genomic_DNA"/>
</dbReference>
<evidence type="ECO:0000313" key="1">
    <source>
        <dbReference type="EMBL" id="UWZ58473.1"/>
    </source>
</evidence>
<dbReference type="RefSeq" id="WP_033366520.1">
    <property type="nucleotide sequence ID" value="NZ_CP073767.1"/>
</dbReference>
<accession>A0A9Q9INW9</accession>
<dbReference type="OrthoDB" id="9770043at2"/>
<name>A0A9Q9INW9_9ACTN</name>
<dbReference type="KEGG" id="daur:Daura_21215"/>
<proteinExistence type="predicted"/>
<dbReference type="AlphaFoldDB" id="A0A9Q9INW9"/>
<dbReference type="Proteomes" id="UP001058003">
    <property type="component" value="Chromosome"/>
</dbReference>
<evidence type="ECO:0000313" key="2">
    <source>
        <dbReference type="Proteomes" id="UP001058003"/>
    </source>
</evidence>
<sequence length="74" mass="7949">MWPRAVTGSAIGGPVVRLVRLEPGEERPATPYTWRWLSDAHLDTPVTAPAADGDILLVGTARGLARLRVRPPAP</sequence>
<gene>
    <name evidence="1" type="ORF">Daura_21215</name>
</gene>